<evidence type="ECO:0000256" key="5">
    <source>
        <dbReference type="PIRSR" id="PIRSR602401-1"/>
    </source>
</evidence>
<dbReference type="GO" id="GO:0005506">
    <property type="term" value="F:iron ion binding"/>
    <property type="evidence" value="ECO:0007669"/>
    <property type="project" value="InterPro"/>
</dbReference>
<dbReference type="PANTHER" id="PTHR24305:SF232">
    <property type="entry name" value="P450, PUTATIVE (EUROFUNG)-RELATED"/>
    <property type="match status" value="1"/>
</dbReference>
<reference evidence="7" key="1">
    <citation type="submission" date="2021-03" db="EMBL/GenBank/DDBJ databases">
        <authorList>
            <person name="Tagirdzhanova G."/>
        </authorList>
    </citation>
    <scope>NUCLEOTIDE SEQUENCE</scope>
</reference>
<dbReference type="Pfam" id="PF00067">
    <property type="entry name" value="p450"/>
    <property type="match status" value="1"/>
</dbReference>
<comment type="caution">
    <text evidence="7">The sequence shown here is derived from an EMBL/GenBank/DDBJ whole genome shotgun (WGS) entry which is preliminary data.</text>
</comment>
<evidence type="ECO:0000313" key="7">
    <source>
        <dbReference type="EMBL" id="CAF9928007.1"/>
    </source>
</evidence>
<evidence type="ECO:0000256" key="6">
    <source>
        <dbReference type="RuleBase" id="RU000461"/>
    </source>
</evidence>
<dbReference type="InterPro" id="IPR002401">
    <property type="entry name" value="Cyt_P450_E_grp-I"/>
</dbReference>
<evidence type="ECO:0000313" key="8">
    <source>
        <dbReference type="Proteomes" id="UP000664521"/>
    </source>
</evidence>
<feature type="binding site" description="axial binding residue" evidence="5">
    <location>
        <position position="480"/>
    </location>
    <ligand>
        <name>heme</name>
        <dbReference type="ChEBI" id="CHEBI:30413"/>
    </ligand>
    <ligandPart>
        <name>Fe</name>
        <dbReference type="ChEBI" id="CHEBI:18248"/>
    </ligandPart>
</feature>
<dbReference type="PANTHER" id="PTHR24305">
    <property type="entry name" value="CYTOCHROME P450"/>
    <property type="match status" value="1"/>
</dbReference>
<sequence>MANIWPWLLAAVVLGRLAYLRYYNKLNKFDGPFLASFTNLWRAWNLCGTKNRMPIAELHERYGEVVRIGPNVLSFSNPDAIKEIYNKSFVKTPECSHFEKVGVLTRGVQQSEFYSVAAGVNKGVAVQTLFSQTDEVYHDKLRRSLASAYSMSNVMQYEPFVDKTIDVFLEQMDHRFAGKEGPDGIVDLPQWMRAYAFDVIGELTYGERHGFLDSGGDVEGIVSSLRKAVAYGQLIGTVPFLDYLFWRNPVLLWLSKRGWYDATSPTVPFAVRHLGSRLKAAGGGNDSIETKWEGREDLLAKFLNAKRDNPGLINDRTVLGLSLSMVNAGGDTTAITLSALFYHLLKFPRCLDKLLEELDGKTPAERLPSDDPSFKRIIGWREAQQLPYLEACVKETFRIHPSLSLFLERKVPASGATVAGHQVPGGIIVGCNAWALHRNKAVWGDDVEAYRPERWLECDAEVAALRNRTLFQFGAGSHTCLGKNISLLEMYKLVPSFLRTFEVRPEYIPFLVIHARGPANTSALRQITLNEPEKDWTVLNIGFIEVADFTVRIRRRS</sequence>
<evidence type="ECO:0008006" key="9">
    <source>
        <dbReference type="Google" id="ProtNLM"/>
    </source>
</evidence>
<dbReference type="CDD" id="cd11060">
    <property type="entry name" value="CYP57A1-like"/>
    <property type="match status" value="1"/>
</dbReference>
<dbReference type="GO" id="GO:0004497">
    <property type="term" value="F:monooxygenase activity"/>
    <property type="evidence" value="ECO:0007669"/>
    <property type="project" value="UniProtKB-KW"/>
</dbReference>
<comment type="cofactor">
    <cofactor evidence="1 5">
        <name>heme</name>
        <dbReference type="ChEBI" id="CHEBI:30413"/>
    </cofactor>
</comment>
<keyword evidence="4 5" id="KW-0408">Iron</keyword>
<evidence type="ECO:0000256" key="2">
    <source>
        <dbReference type="ARBA" id="ARBA00010617"/>
    </source>
</evidence>
<dbReference type="InterPro" id="IPR036396">
    <property type="entry name" value="Cyt_P450_sf"/>
</dbReference>
<dbReference type="EMBL" id="CAJPDS010000046">
    <property type="protein sequence ID" value="CAF9928007.1"/>
    <property type="molecule type" value="Genomic_DNA"/>
</dbReference>
<dbReference type="Proteomes" id="UP000664521">
    <property type="component" value="Unassembled WGS sequence"/>
</dbReference>
<dbReference type="InterPro" id="IPR001128">
    <property type="entry name" value="Cyt_P450"/>
</dbReference>
<proteinExistence type="inferred from homology"/>
<accession>A0A8H3FRZ8</accession>
<dbReference type="PRINTS" id="PR00385">
    <property type="entry name" value="P450"/>
</dbReference>
<evidence type="ECO:0000256" key="1">
    <source>
        <dbReference type="ARBA" id="ARBA00001971"/>
    </source>
</evidence>
<gene>
    <name evidence="7" type="ORF">HETSPECPRED_006727</name>
</gene>
<dbReference type="PROSITE" id="PS00086">
    <property type="entry name" value="CYTOCHROME_P450"/>
    <property type="match status" value="1"/>
</dbReference>
<comment type="similarity">
    <text evidence="2 6">Belongs to the cytochrome P450 family.</text>
</comment>
<evidence type="ECO:0000256" key="3">
    <source>
        <dbReference type="ARBA" id="ARBA00022723"/>
    </source>
</evidence>
<dbReference type="GO" id="GO:0020037">
    <property type="term" value="F:heme binding"/>
    <property type="evidence" value="ECO:0007669"/>
    <property type="project" value="InterPro"/>
</dbReference>
<name>A0A8H3FRZ8_9LECA</name>
<protein>
    <recommendedName>
        <fullName evidence="9">Cytochrome P450</fullName>
    </recommendedName>
</protein>
<dbReference type="PRINTS" id="PR00463">
    <property type="entry name" value="EP450I"/>
</dbReference>
<dbReference type="GO" id="GO:0016705">
    <property type="term" value="F:oxidoreductase activity, acting on paired donors, with incorporation or reduction of molecular oxygen"/>
    <property type="evidence" value="ECO:0007669"/>
    <property type="project" value="InterPro"/>
</dbReference>
<dbReference type="AlphaFoldDB" id="A0A8H3FRZ8"/>
<dbReference type="SUPFAM" id="SSF48264">
    <property type="entry name" value="Cytochrome P450"/>
    <property type="match status" value="1"/>
</dbReference>
<dbReference type="Gene3D" id="1.10.630.10">
    <property type="entry name" value="Cytochrome P450"/>
    <property type="match status" value="1"/>
</dbReference>
<dbReference type="OrthoDB" id="3934656at2759"/>
<keyword evidence="3 5" id="KW-0479">Metal-binding</keyword>
<keyword evidence="6" id="KW-0560">Oxidoreductase</keyword>
<evidence type="ECO:0000256" key="4">
    <source>
        <dbReference type="ARBA" id="ARBA00023004"/>
    </source>
</evidence>
<keyword evidence="6" id="KW-0503">Monooxygenase</keyword>
<organism evidence="7 8">
    <name type="scientific">Heterodermia speciosa</name>
    <dbReference type="NCBI Taxonomy" id="116794"/>
    <lineage>
        <taxon>Eukaryota</taxon>
        <taxon>Fungi</taxon>
        <taxon>Dikarya</taxon>
        <taxon>Ascomycota</taxon>
        <taxon>Pezizomycotina</taxon>
        <taxon>Lecanoromycetes</taxon>
        <taxon>OSLEUM clade</taxon>
        <taxon>Lecanoromycetidae</taxon>
        <taxon>Caliciales</taxon>
        <taxon>Physciaceae</taxon>
        <taxon>Heterodermia</taxon>
    </lineage>
</organism>
<keyword evidence="8" id="KW-1185">Reference proteome</keyword>
<dbReference type="InterPro" id="IPR050121">
    <property type="entry name" value="Cytochrome_P450_monoxygenase"/>
</dbReference>
<dbReference type="InterPro" id="IPR017972">
    <property type="entry name" value="Cyt_P450_CS"/>
</dbReference>
<keyword evidence="5 6" id="KW-0349">Heme</keyword>